<accession>A0A6J0LZ26</accession>
<reference evidence="3" key="2">
    <citation type="submission" date="2025-08" db="UniProtKB">
        <authorList>
            <consortium name="RefSeq"/>
        </authorList>
    </citation>
    <scope>IDENTIFICATION</scope>
    <source>
        <tissue evidence="3">Leaf</tissue>
    </source>
</reference>
<dbReference type="CDD" id="cd22157">
    <property type="entry name" value="F-box_AtFBW1-like"/>
    <property type="match status" value="1"/>
</dbReference>
<gene>
    <name evidence="3" type="primary">LOC108835904</name>
</gene>
<dbReference type="SMART" id="SM00256">
    <property type="entry name" value="FBOX"/>
    <property type="match status" value="1"/>
</dbReference>
<dbReference type="RefSeq" id="XP_018464626.1">
    <property type="nucleotide sequence ID" value="XM_018609124.2"/>
</dbReference>
<evidence type="ECO:0000259" key="1">
    <source>
        <dbReference type="PROSITE" id="PS50181"/>
    </source>
</evidence>
<dbReference type="SUPFAM" id="SSF81383">
    <property type="entry name" value="F-box domain"/>
    <property type="match status" value="1"/>
</dbReference>
<name>A0A6J0LZ26_RAPSA</name>
<dbReference type="InterPro" id="IPR050796">
    <property type="entry name" value="SCF_F-box_component"/>
</dbReference>
<proteinExistence type="predicted"/>
<dbReference type="InterPro" id="IPR011043">
    <property type="entry name" value="Gal_Oxase/kelch_b-propeller"/>
</dbReference>
<dbReference type="PANTHER" id="PTHR31672:SF13">
    <property type="entry name" value="F-BOX PROTEIN CPR30-LIKE"/>
    <property type="match status" value="1"/>
</dbReference>
<dbReference type="InterPro" id="IPR036047">
    <property type="entry name" value="F-box-like_dom_sf"/>
</dbReference>
<sequence length="390" mass="44330">MTKKEEKRRNTIDLPDDLLVEILSRVPDASLARFRSSSKGWNSLIKKEGRLAMKSLVAMLTDDRVYFARLDLHSTTDVNVVKVISQFSLNGYPLSNCSEEVYIHDVFHCDGLLLCTTTDEKLVVWNPCSGETSRIIKPLNSKRRSDTYAFGKSSCNNEYKILRVYHSGDGWMSPCLVKYEIYDFTSNSWRVLGEARGWTLPGPWRRGTSVDGNTYWLSFDFSQDRQRPKNTLRYFDYSTERFGLVSLPGDPLSYHPFVLSVTREEQKLCLLTSCDKLLHIAVWMATKIIGTGDMSWSKLLTVKRTSSDQFFKLCKGMSFLADRENKVIVHPIKDMNCSNLLHIVGEDKYRKVKLCAVGYARSASCAPTLVQIQQGSSGVGTWKAPITKFS</sequence>
<organism evidence="2 3">
    <name type="scientific">Raphanus sativus</name>
    <name type="common">Radish</name>
    <name type="synonym">Raphanus raphanistrum var. sativus</name>
    <dbReference type="NCBI Taxonomy" id="3726"/>
    <lineage>
        <taxon>Eukaryota</taxon>
        <taxon>Viridiplantae</taxon>
        <taxon>Streptophyta</taxon>
        <taxon>Embryophyta</taxon>
        <taxon>Tracheophyta</taxon>
        <taxon>Spermatophyta</taxon>
        <taxon>Magnoliopsida</taxon>
        <taxon>eudicotyledons</taxon>
        <taxon>Gunneridae</taxon>
        <taxon>Pentapetalae</taxon>
        <taxon>rosids</taxon>
        <taxon>malvids</taxon>
        <taxon>Brassicales</taxon>
        <taxon>Brassicaceae</taxon>
        <taxon>Brassiceae</taxon>
        <taxon>Raphanus</taxon>
    </lineage>
</organism>
<evidence type="ECO:0000313" key="3">
    <source>
        <dbReference type="RefSeq" id="XP_018464626.1"/>
    </source>
</evidence>
<keyword evidence="2" id="KW-1185">Reference proteome</keyword>
<dbReference type="GeneID" id="108835904"/>
<reference evidence="2" key="1">
    <citation type="journal article" date="2019" name="Database">
        <title>The radish genome database (RadishGD): an integrated information resource for radish genomics.</title>
        <authorList>
            <person name="Yu H.J."/>
            <person name="Baek S."/>
            <person name="Lee Y.J."/>
            <person name="Cho A."/>
            <person name="Mun J.H."/>
        </authorList>
    </citation>
    <scope>NUCLEOTIDE SEQUENCE [LARGE SCALE GENOMIC DNA]</scope>
    <source>
        <strain evidence="2">cv. WK10039</strain>
    </source>
</reference>
<dbReference type="PROSITE" id="PS50181">
    <property type="entry name" value="FBOX"/>
    <property type="match status" value="1"/>
</dbReference>
<dbReference type="InterPro" id="IPR017451">
    <property type="entry name" value="F-box-assoc_interact_dom"/>
</dbReference>
<dbReference type="Pfam" id="PF00646">
    <property type="entry name" value="F-box"/>
    <property type="match status" value="1"/>
</dbReference>
<dbReference type="PANTHER" id="PTHR31672">
    <property type="entry name" value="BNACNNG10540D PROTEIN"/>
    <property type="match status" value="1"/>
</dbReference>
<feature type="domain" description="F-box" evidence="1">
    <location>
        <begin position="8"/>
        <end position="56"/>
    </location>
</feature>
<dbReference type="InterPro" id="IPR006527">
    <property type="entry name" value="F-box-assoc_dom_typ1"/>
</dbReference>
<dbReference type="AlphaFoldDB" id="A0A6J0LZ26"/>
<dbReference type="KEGG" id="rsz:108835904"/>
<dbReference type="SUPFAM" id="SSF50965">
    <property type="entry name" value="Galactose oxidase, central domain"/>
    <property type="match status" value="1"/>
</dbReference>
<protein>
    <submittedName>
        <fullName evidence="3">F-box protein At4g10190</fullName>
    </submittedName>
</protein>
<dbReference type="Gene3D" id="1.20.1280.50">
    <property type="match status" value="1"/>
</dbReference>
<dbReference type="OrthoDB" id="1022406at2759"/>
<dbReference type="Pfam" id="PF07734">
    <property type="entry name" value="FBA_1"/>
    <property type="match status" value="1"/>
</dbReference>
<dbReference type="NCBIfam" id="TIGR01640">
    <property type="entry name" value="F_box_assoc_1"/>
    <property type="match status" value="1"/>
</dbReference>
<dbReference type="InterPro" id="IPR001810">
    <property type="entry name" value="F-box_dom"/>
</dbReference>
<dbReference type="Proteomes" id="UP000504610">
    <property type="component" value="Chromosome 5"/>
</dbReference>
<evidence type="ECO:0000313" key="2">
    <source>
        <dbReference type="Proteomes" id="UP000504610"/>
    </source>
</evidence>